<evidence type="ECO:0000256" key="3">
    <source>
        <dbReference type="ARBA" id="ARBA00023295"/>
    </source>
</evidence>
<dbReference type="Pfam" id="PF13802">
    <property type="entry name" value="Gal_mutarotas_2"/>
    <property type="match status" value="1"/>
</dbReference>
<name>A0A0C3S998_PHLG1</name>
<dbReference type="GO" id="GO:0030246">
    <property type="term" value="F:carbohydrate binding"/>
    <property type="evidence" value="ECO:0007669"/>
    <property type="project" value="InterPro"/>
</dbReference>
<evidence type="ECO:0000256" key="6">
    <source>
        <dbReference type="RuleBase" id="RU361185"/>
    </source>
</evidence>
<dbReference type="SUPFAM" id="SSF51445">
    <property type="entry name" value="(Trans)glycosidases"/>
    <property type="match status" value="1"/>
</dbReference>
<dbReference type="Gene3D" id="2.60.40.1760">
    <property type="entry name" value="glycosyl hydrolase (family 31)"/>
    <property type="match status" value="1"/>
</dbReference>
<dbReference type="InterPro" id="IPR013780">
    <property type="entry name" value="Glyco_hydro_b"/>
</dbReference>
<dbReference type="SUPFAM" id="SSF51011">
    <property type="entry name" value="Glycosyl hydrolase domain"/>
    <property type="match status" value="1"/>
</dbReference>
<evidence type="ECO:0000256" key="1">
    <source>
        <dbReference type="ARBA" id="ARBA00007806"/>
    </source>
</evidence>
<feature type="domain" description="Glycoside hydrolase family 31 TIM barrel" evidence="7">
    <location>
        <begin position="288"/>
        <end position="605"/>
    </location>
</feature>
<dbReference type="InterPro" id="IPR048395">
    <property type="entry name" value="Glyco_hydro_31_C"/>
</dbReference>
<dbReference type="GO" id="GO:0005975">
    <property type="term" value="P:carbohydrate metabolic process"/>
    <property type="evidence" value="ECO:0007669"/>
    <property type="project" value="InterPro"/>
</dbReference>
<dbReference type="Pfam" id="PF21365">
    <property type="entry name" value="Glyco_hydro_31_3rd"/>
    <property type="match status" value="1"/>
</dbReference>
<gene>
    <name evidence="10" type="ORF">PHLGIDRAFT_119342</name>
</gene>
<protein>
    <recommendedName>
        <fullName evidence="5">alpha-D-xyloside xylohydrolase</fullName>
        <ecNumber evidence="5">3.2.1.177</ecNumber>
    </recommendedName>
</protein>
<dbReference type="Pfam" id="PF01055">
    <property type="entry name" value="Glyco_hydro_31_2nd"/>
    <property type="match status" value="1"/>
</dbReference>
<dbReference type="PANTHER" id="PTHR43053:SF4">
    <property type="entry name" value="MYOGENESIS-REGULATING GLYCOSIDASE"/>
    <property type="match status" value="1"/>
</dbReference>
<keyword evidence="3 6" id="KW-0326">Glycosidase</keyword>
<dbReference type="InterPro" id="IPR017853">
    <property type="entry name" value="GH"/>
</dbReference>
<dbReference type="EMBL" id="KN840528">
    <property type="protein sequence ID" value="KIP06010.1"/>
    <property type="molecule type" value="Genomic_DNA"/>
</dbReference>
<dbReference type="CDD" id="cd14752">
    <property type="entry name" value="GH31_N"/>
    <property type="match status" value="1"/>
</dbReference>
<keyword evidence="2 6" id="KW-0378">Hydrolase</keyword>
<evidence type="ECO:0000256" key="5">
    <source>
        <dbReference type="ARBA" id="ARBA00066962"/>
    </source>
</evidence>
<dbReference type="EC" id="3.2.1.177" evidence="5"/>
<comment type="similarity">
    <text evidence="1 6">Belongs to the glycosyl hydrolase 31 family.</text>
</comment>
<dbReference type="NCBIfam" id="NF007940">
    <property type="entry name" value="PRK10658.1"/>
    <property type="match status" value="1"/>
</dbReference>
<feature type="domain" description="Glycoside hydrolase family 31 N-terminal" evidence="8">
    <location>
        <begin position="55"/>
        <end position="245"/>
    </location>
</feature>
<evidence type="ECO:0000313" key="11">
    <source>
        <dbReference type="Proteomes" id="UP000053257"/>
    </source>
</evidence>
<dbReference type="FunFam" id="3.20.20.80:FF:000053">
    <property type="entry name" value="Alpha-xylosidase YicI"/>
    <property type="match status" value="1"/>
</dbReference>
<keyword evidence="11" id="KW-1185">Reference proteome</keyword>
<evidence type="ECO:0000259" key="9">
    <source>
        <dbReference type="Pfam" id="PF21365"/>
    </source>
</evidence>
<comment type="catalytic activity">
    <reaction evidence="4">
        <text>Hydrolysis of terminal, non-reducing alpha-D-xylose residues with release of alpha-D-xylose.</text>
        <dbReference type="EC" id="3.2.1.177"/>
    </reaction>
</comment>
<dbReference type="SUPFAM" id="SSF117125">
    <property type="entry name" value="Putative glucosidase YicI, C-terminal domain"/>
    <property type="match status" value="1"/>
</dbReference>
<dbReference type="OrthoDB" id="1334205at2759"/>
<dbReference type="InterPro" id="IPR050985">
    <property type="entry name" value="Alpha-glycosidase_related"/>
</dbReference>
<accession>A0A0C3S998</accession>
<feature type="domain" description="Glycosyl hydrolase family 31 C-terminal" evidence="9">
    <location>
        <begin position="613"/>
        <end position="700"/>
    </location>
</feature>
<evidence type="ECO:0000313" key="10">
    <source>
        <dbReference type="EMBL" id="KIP06010.1"/>
    </source>
</evidence>
<evidence type="ECO:0000256" key="2">
    <source>
        <dbReference type="ARBA" id="ARBA00022801"/>
    </source>
</evidence>
<evidence type="ECO:0000256" key="4">
    <source>
        <dbReference type="ARBA" id="ARBA00052064"/>
    </source>
</evidence>
<dbReference type="HOGENOM" id="CLU_000631_10_0_1"/>
<dbReference type="Gene3D" id="2.60.40.1180">
    <property type="entry name" value="Golgi alpha-mannosidase II"/>
    <property type="match status" value="2"/>
</dbReference>
<dbReference type="PANTHER" id="PTHR43053">
    <property type="entry name" value="GLYCOSIDASE FAMILY 31"/>
    <property type="match status" value="1"/>
</dbReference>
<reference evidence="10 11" key="1">
    <citation type="journal article" date="2014" name="PLoS Genet.">
        <title>Analysis of the Phlebiopsis gigantea genome, transcriptome and secretome provides insight into its pioneer colonization strategies of wood.</title>
        <authorList>
            <person name="Hori C."/>
            <person name="Ishida T."/>
            <person name="Igarashi K."/>
            <person name="Samejima M."/>
            <person name="Suzuki H."/>
            <person name="Master E."/>
            <person name="Ferreira P."/>
            <person name="Ruiz-Duenas F.J."/>
            <person name="Held B."/>
            <person name="Canessa P."/>
            <person name="Larrondo L.F."/>
            <person name="Schmoll M."/>
            <person name="Druzhinina I.S."/>
            <person name="Kubicek C.P."/>
            <person name="Gaskell J.A."/>
            <person name="Kersten P."/>
            <person name="St John F."/>
            <person name="Glasner J."/>
            <person name="Sabat G."/>
            <person name="Splinter BonDurant S."/>
            <person name="Syed K."/>
            <person name="Yadav J."/>
            <person name="Mgbeahuruike A.C."/>
            <person name="Kovalchuk A."/>
            <person name="Asiegbu F.O."/>
            <person name="Lackner G."/>
            <person name="Hoffmeister D."/>
            <person name="Rencoret J."/>
            <person name="Gutierrez A."/>
            <person name="Sun H."/>
            <person name="Lindquist E."/>
            <person name="Barry K."/>
            <person name="Riley R."/>
            <person name="Grigoriev I.V."/>
            <person name="Henrissat B."/>
            <person name="Kues U."/>
            <person name="Berka R.M."/>
            <person name="Martinez A.T."/>
            <person name="Covert S.F."/>
            <person name="Blanchette R.A."/>
            <person name="Cullen D."/>
        </authorList>
    </citation>
    <scope>NUCLEOTIDE SEQUENCE [LARGE SCALE GENOMIC DNA]</scope>
    <source>
        <strain evidence="10 11">11061_1 CR5-6</strain>
    </source>
</reference>
<dbReference type="AlphaFoldDB" id="A0A0C3S998"/>
<sequence length="784" mass="87554">MRFNDGFWILKGGVKAYFGLQVVQGTENGDGIDFQVSTKPIRHRGDTLAGPVLSVRVHSPTEGVVGVKIQHFMHISPTPDIPLFPDDPPVPSVQLAKEKDSWLVTSGALSATVTANPYTITFKDSKRTLTSAGYKHQAIYDVPYKWTLRSASNASCLETDFSSNPNQAQKPDLVRYTHSELNLSPGELIYGLGEQFGAFVKNGQTVSVWNQDGGTSSEQAYKCVPFYITNRNYGVFINHPGEVEVEAGSEKVSRVGVSVAGEGLEYFIIHGQTPLEILERYTRITGRPAVLPAWTFGLWLSTSFLTSYDEKTVSGFLQGMQDRSCPVRVFHLDCFWMKQYEWCSFTFDPDNFPDPKAYLSEIKTKYGVKICVWINPYISQLSPIFQEAVEGGYLIKRKDGTPWQWDLWQPGLGVVDITNPEARKWYAEKLEALIDLGVDCFKTDFGERIPHADVTFHDGSDPMRIHNTYSVIYNELVFDVLKKRFGVGEAVVFARSSHAGGQRFPVHWGGDCESTFEAMAEALRGALSLTLSGFAFASHDIGGFEGHPPPEIYHRWVAYGLFSSHSRLHGSMSYRVPWQYGEEAATYMAKFLDAKHRLMPYLYQLSLVGNSKGHPMQRAMFLEFLDDRTTHYLDRQYMLGPNLLVAPVFVPEGEETEYYLPAGRWTSFFHPERVLEGPTWVKEVVPIDEIPVWVRPGSVLCLGPSRVGRPDYDFAKNLEVQVYELAVGQVVEVEVPTGSGKQIAGTIKVEQKEGQPSVDVSGSVISVSAVSLFAGGKVTTRNVD</sequence>
<dbReference type="SUPFAM" id="SSF74650">
    <property type="entry name" value="Galactose mutarotase-like"/>
    <property type="match status" value="1"/>
</dbReference>
<dbReference type="Proteomes" id="UP000053257">
    <property type="component" value="Unassembled WGS sequence"/>
</dbReference>
<dbReference type="InterPro" id="IPR025887">
    <property type="entry name" value="Glyco_hydro_31_N_dom"/>
</dbReference>
<dbReference type="STRING" id="745531.A0A0C3S998"/>
<evidence type="ECO:0000259" key="7">
    <source>
        <dbReference type="Pfam" id="PF01055"/>
    </source>
</evidence>
<dbReference type="GO" id="GO:0061634">
    <property type="term" value="F:alpha-D-xyloside xylohydrolase"/>
    <property type="evidence" value="ECO:0007669"/>
    <property type="project" value="UniProtKB-EC"/>
</dbReference>
<dbReference type="InterPro" id="IPR000322">
    <property type="entry name" value="Glyco_hydro_31_TIM"/>
</dbReference>
<dbReference type="CDD" id="cd06593">
    <property type="entry name" value="GH31_xylosidase_YicI"/>
    <property type="match status" value="1"/>
</dbReference>
<evidence type="ECO:0000259" key="8">
    <source>
        <dbReference type="Pfam" id="PF13802"/>
    </source>
</evidence>
<dbReference type="InterPro" id="IPR011013">
    <property type="entry name" value="Gal_mutarotase_sf_dom"/>
</dbReference>
<organism evidence="10 11">
    <name type="scientific">Phlebiopsis gigantea (strain 11061_1 CR5-6)</name>
    <name type="common">White-rot fungus</name>
    <name type="synonym">Peniophora gigantea</name>
    <dbReference type="NCBI Taxonomy" id="745531"/>
    <lineage>
        <taxon>Eukaryota</taxon>
        <taxon>Fungi</taxon>
        <taxon>Dikarya</taxon>
        <taxon>Basidiomycota</taxon>
        <taxon>Agaricomycotina</taxon>
        <taxon>Agaricomycetes</taxon>
        <taxon>Polyporales</taxon>
        <taxon>Phanerochaetaceae</taxon>
        <taxon>Phlebiopsis</taxon>
    </lineage>
</organism>
<proteinExistence type="inferred from homology"/>
<dbReference type="Gene3D" id="3.20.20.80">
    <property type="entry name" value="Glycosidases"/>
    <property type="match status" value="1"/>
</dbReference>